<reference evidence="7 8" key="1">
    <citation type="journal article" date="2020" name="Genomics">
        <title>Complete, high-quality genomes from long-read metagenomic sequencing of two wolf lichen thalli reveals enigmatic genome architecture.</title>
        <authorList>
            <person name="McKenzie S.K."/>
            <person name="Walston R.F."/>
            <person name="Allen J.L."/>
        </authorList>
    </citation>
    <scope>NUCLEOTIDE SEQUENCE [LARGE SCALE GENOMIC DNA]</scope>
    <source>
        <strain evidence="7">WasteWater2</strain>
    </source>
</reference>
<evidence type="ECO:0000256" key="5">
    <source>
        <dbReference type="SAM" id="MobiDB-lite"/>
    </source>
</evidence>
<name>A0A8H6FP89_9LECA</name>
<evidence type="ECO:0000256" key="1">
    <source>
        <dbReference type="ARBA" id="ARBA00022723"/>
    </source>
</evidence>
<feature type="compositionally biased region" description="Polar residues" evidence="5">
    <location>
        <begin position="260"/>
        <end position="273"/>
    </location>
</feature>
<dbReference type="GO" id="GO:0061630">
    <property type="term" value="F:ubiquitin protein ligase activity"/>
    <property type="evidence" value="ECO:0007669"/>
    <property type="project" value="TreeGrafter"/>
</dbReference>
<evidence type="ECO:0000313" key="8">
    <source>
        <dbReference type="Proteomes" id="UP000578531"/>
    </source>
</evidence>
<dbReference type="SUPFAM" id="SSF57850">
    <property type="entry name" value="RING/U-box"/>
    <property type="match status" value="1"/>
</dbReference>
<evidence type="ECO:0000259" key="6">
    <source>
        <dbReference type="PROSITE" id="PS50089"/>
    </source>
</evidence>
<dbReference type="Gene3D" id="3.30.40.10">
    <property type="entry name" value="Zinc/RING finger domain, C3HC4 (zinc finger)"/>
    <property type="match status" value="1"/>
</dbReference>
<keyword evidence="3" id="KW-0862">Zinc</keyword>
<dbReference type="InterPro" id="IPR013083">
    <property type="entry name" value="Znf_RING/FYVE/PHD"/>
</dbReference>
<feature type="region of interest" description="Disordered" evidence="5">
    <location>
        <begin position="144"/>
        <end position="165"/>
    </location>
</feature>
<dbReference type="PANTHER" id="PTHR45969">
    <property type="entry name" value="RING ZINC FINGER PROTEIN-RELATED"/>
    <property type="match status" value="1"/>
</dbReference>
<accession>A0A8H6FP89</accession>
<dbReference type="AlphaFoldDB" id="A0A8H6FP89"/>
<feature type="region of interest" description="Disordered" evidence="5">
    <location>
        <begin position="257"/>
        <end position="277"/>
    </location>
</feature>
<dbReference type="InterPro" id="IPR001841">
    <property type="entry name" value="Znf_RING"/>
</dbReference>
<sequence length="362" mass="40241">MPPLVGLWDAEDVLGVGQVSLGATCVGYAKPKRRRCHHRVAAANCQHASDLLLQISSMNISASGVDHVLERLARLLLCNHWNHQDQVGVVAAKWRDRVQQFQIVAAARLETTVQLENEARLGQVALDEEGVRLEDAVRVERAARRPRISQSKHAARTHTREVEAARQDAEIARRDAEIARRDAAISRRDLTIALQDIEIARRDTAIARQETEVAREKLRRLRNRNLRVSDALTQQVAAVAGVRGGAATPALTVEVPRPNSAASSTRRPRQNQFGRHVASPTAIPRAATRTLAVPSPAYRLLVPPEEDNGSIVGDCSICLQRLGNEGLVRCEARCQQPFHGECMNAWLHVRRRCPLCRTNWVR</sequence>
<comment type="caution">
    <text evidence="7">The sequence shown here is derived from an EMBL/GenBank/DDBJ whole genome shotgun (WGS) entry which is preliminary data.</text>
</comment>
<dbReference type="Pfam" id="PF13639">
    <property type="entry name" value="zf-RING_2"/>
    <property type="match status" value="1"/>
</dbReference>
<evidence type="ECO:0000256" key="2">
    <source>
        <dbReference type="ARBA" id="ARBA00022771"/>
    </source>
</evidence>
<dbReference type="RefSeq" id="XP_037161594.1">
    <property type="nucleotide sequence ID" value="XM_037311438.1"/>
</dbReference>
<dbReference type="Proteomes" id="UP000578531">
    <property type="component" value="Unassembled WGS sequence"/>
</dbReference>
<keyword evidence="1" id="KW-0479">Metal-binding</keyword>
<protein>
    <recommendedName>
        <fullName evidence="6">RING-type domain-containing protein</fullName>
    </recommendedName>
</protein>
<feature type="domain" description="RING-type" evidence="6">
    <location>
        <begin position="315"/>
        <end position="357"/>
    </location>
</feature>
<dbReference type="GeneID" id="59291199"/>
<gene>
    <name evidence="7" type="ORF">HO173_009548</name>
</gene>
<evidence type="ECO:0000256" key="3">
    <source>
        <dbReference type="ARBA" id="ARBA00022833"/>
    </source>
</evidence>
<dbReference type="PROSITE" id="PS50089">
    <property type="entry name" value="ZF_RING_2"/>
    <property type="match status" value="1"/>
</dbReference>
<keyword evidence="8" id="KW-1185">Reference proteome</keyword>
<organism evidence="7 8">
    <name type="scientific">Letharia columbiana</name>
    <dbReference type="NCBI Taxonomy" id="112416"/>
    <lineage>
        <taxon>Eukaryota</taxon>
        <taxon>Fungi</taxon>
        <taxon>Dikarya</taxon>
        <taxon>Ascomycota</taxon>
        <taxon>Pezizomycotina</taxon>
        <taxon>Lecanoromycetes</taxon>
        <taxon>OSLEUM clade</taxon>
        <taxon>Lecanoromycetidae</taxon>
        <taxon>Lecanorales</taxon>
        <taxon>Lecanorineae</taxon>
        <taxon>Parmeliaceae</taxon>
        <taxon>Letharia</taxon>
    </lineage>
</organism>
<dbReference type="GO" id="GO:0016567">
    <property type="term" value="P:protein ubiquitination"/>
    <property type="evidence" value="ECO:0007669"/>
    <property type="project" value="TreeGrafter"/>
</dbReference>
<proteinExistence type="predicted"/>
<evidence type="ECO:0000313" key="7">
    <source>
        <dbReference type="EMBL" id="KAF6232165.1"/>
    </source>
</evidence>
<keyword evidence="2 4" id="KW-0863">Zinc-finger</keyword>
<dbReference type="GO" id="GO:0008270">
    <property type="term" value="F:zinc ion binding"/>
    <property type="evidence" value="ECO:0007669"/>
    <property type="project" value="UniProtKB-KW"/>
</dbReference>
<dbReference type="EMBL" id="JACCJC010000050">
    <property type="protein sequence ID" value="KAF6232165.1"/>
    <property type="molecule type" value="Genomic_DNA"/>
</dbReference>
<dbReference type="PANTHER" id="PTHR45969:SF69">
    <property type="entry name" value="FINGER DOMAIN PROTEIN, PUTATIVE (AFU_ORTHOLOGUE AFUA_3G12190)-RELATED"/>
    <property type="match status" value="1"/>
</dbReference>
<dbReference type="OrthoDB" id="8062037at2759"/>
<evidence type="ECO:0000256" key="4">
    <source>
        <dbReference type="PROSITE-ProRule" id="PRU00175"/>
    </source>
</evidence>